<name>X1C6G1_9ZZZZ</name>
<evidence type="ECO:0008006" key="2">
    <source>
        <dbReference type="Google" id="ProtNLM"/>
    </source>
</evidence>
<reference evidence="1" key="1">
    <citation type="journal article" date="2014" name="Front. Microbiol.">
        <title>High frequency of phylogenetically diverse reductive dehalogenase-homologous genes in deep subseafloor sedimentary metagenomes.</title>
        <authorList>
            <person name="Kawai M."/>
            <person name="Futagami T."/>
            <person name="Toyoda A."/>
            <person name="Takaki Y."/>
            <person name="Nishi S."/>
            <person name="Hori S."/>
            <person name="Arai W."/>
            <person name="Tsubouchi T."/>
            <person name="Morono Y."/>
            <person name="Uchiyama I."/>
            <person name="Ito T."/>
            <person name="Fujiyama A."/>
            <person name="Inagaki F."/>
            <person name="Takami H."/>
        </authorList>
    </citation>
    <scope>NUCLEOTIDE SEQUENCE</scope>
    <source>
        <strain evidence="1">Expedition CK06-06</strain>
    </source>
</reference>
<sequence length="101" mass="11143">SGVDLLHTDMSVMLFAQGILANCDQVGQTIYNATNKIPGSVSRYEDLWRFTLANYNGGAGCLAFAVFRTWGLREPMDWDHVSSHLTQPCQGVIAYVDSVTQ</sequence>
<dbReference type="AlphaFoldDB" id="X1C6G1"/>
<dbReference type="EMBL" id="BART01017628">
    <property type="protein sequence ID" value="GAG79981.1"/>
    <property type="molecule type" value="Genomic_DNA"/>
</dbReference>
<gene>
    <name evidence="1" type="ORF">S01H4_33485</name>
</gene>
<protein>
    <recommendedName>
        <fullName evidence="2">Transglycosylase SLT domain-containing protein</fullName>
    </recommendedName>
</protein>
<organism evidence="1">
    <name type="scientific">marine sediment metagenome</name>
    <dbReference type="NCBI Taxonomy" id="412755"/>
    <lineage>
        <taxon>unclassified sequences</taxon>
        <taxon>metagenomes</taxon>
        <taxon>ecological metagenomes</taxon>
    </lineage>
</organism>
<comment type="caution">
    <text evidence="1">The sequence shown here is derived from an EMBL/GenBank/DDBJ whole genome shotgun (WGS) entry which is preliminary data.</text>
</comment>
<feature type="non-terminal residue" evidence="1">
    <location>
        <position position="1"/>
    </location>
</feature>
<accession>X1C6G1</accession>
<proteinExistence type="predicted"/>
<evidence type="ECO:0000313" key="1">
    <source>
        <dbReference type="EMBL" id="GAG79981.1"/>
    </source>
</evidence>